<dbReference type="EMBL" id="JBBBZM010000169">
    <property type="protein sequence ID" value="KAL0632427.1"/>
    <property type="molecule type" value="Genomic_DNA"/>
</dbReference>
<feature type="region of interest" description="Disordered" evidence="1">
    <location>
        <begin position="239"/>
        <end position="264"/>
    </location>
</feature>
<dbReference type="Proteomes" id="UP001447188">
    <property type="component" value="Unassembled WGS sequence"/>
</dbReference>
<protein>
    <submittedName>
        <fullName evidence="2">Uncharacterized protein</fullName>
    </submittedName>
</protein>
<feature type="region of interest" description="Disordered" evidence="1">
    <location>
        <begin position="174"/>
        <end position="197"/>
    </location>
</feature>
<evidence type="ECO:0000256" key="1">
    <source>
        <dbReference type="SAM" id="MobiDB-lite"/>
    </source>
</evidence>
<name>A0ABR3G9N2_9PEZI</name>
<keyword evidence="3" id="KW-1185">Reference proteome</keyword>
<evidence type="ECO:0000313" key="3">
    <source>
        <dbReference type="Proteomes" id="UP001447188"/>
    </source>
</evidence>
<comment type="caution">
    <text evidence="2">The sequence shown here is derived from an EMBL/GenBank/DDBJ whole genome shotgun (WGS) entry which is preliminary data.</text>
</comment>
<feature type="compositionally biased region" description="Basic and acidic residues" evidence="1">
    <location>
        <begin position="255"/>
        <end position="264"/>
    </location>
</feature>
<reference evidence="2 3" key="1">
    <citation type="submission" date="2024-02" db="EMBL/GenBank/DDBJ databases">
        <title>Discinaceae phylogenomics.</title>
        <authorList>
            <person name="Dirks A.C."/>
            <person name="James T.Y."/>
        </authorList>
    </citation>
    <scope>NUCLEOTIDE SEQUENCE [LARGE SCALE GENOMIC DNA]</scope>
    <source>
        <strain evidence="2 3">ACD0624</strain>
    </source>
</reference>
<sequence length="420" mass="48052">MSNLQAESIYKEKQWWHHLFCVPPLAETDSFAFYQDRDGQYKEYRTVIHAKAILNQSLVDGIEIEEYEPATTNFRSLEKTLKRNFSYNLPNIEKATTADYATPRGVISLGDLRHLSFKRGLGPMMLKDITRAEHVLFLKDGTLPIRVRLSQQASQQASQQIQADKQLWQTNVLSSPDRAQDVRNEWRGSSPKQKGPLPLQAISAQHAQDIPEGVHHFQQGRLEPQLDPSSYQHQLLISHHKDQQNSGGPQTNSYRHGDNRDESMMEHLPPAVTSFDRVRGEDQKQNPFNFHRFQDNLSGIYPPTGGHQVKFKVENDRDVNDPSDVQMGESRYVPPNYEKDGIEVLEEVIGMTKDAVEQLESCLQNMMLAAKKKDKVQLEKLREAITQENWARFGVATGRMEETDASSLGDWVSSRKQNRS</sequence>
<feature type="compositionally biased region" description="Polar residues" evidence="1">
    <location>
        <begin position="244"/>
        <end position="254"/>
    </location>
</feature>
<feature type="region of interest" description="Disordered" evidence="1">
    <location>
        <begin position="401"/>
        <end position="420"/>
    </location>
</feature>
<accession>A0ABR3G9N2</accession>
<gene>
    <name evidence="2" type="ORF">Q9L58_008680</name>
</gene>
<evidence type="ECO:0000313" key="2">
    <source>
        <dbReference type="EMBL" id="KAL0632427.1"/>
    </source>
</evidence>
<organism evidence="2 3">
    <name type="scientific">Discina gigas</name>
    <dbReference type="NCBI Taxonomy" id="1032678"/>
    <lineage>
        <taxon>Eukaryota</taxon>
        <taxon>Fungi</taxon>
        <taxon>Dikarya</taxon>
        <taxon>Ascomycota</taxon>
        <taxon>Pezizomycotina</taxon>
        <taxon>Pezizomycetes</taxon>
        <taxon>Pezizales</taxon>
        <taxon>Discinaceae</taxon>
        <taxon>Discina</taxon>
    </lineage>
</organism>
<proteinExistence type="predicted"/>